<accession>A0AAV1RRJ8</accession>
<dbReference type="AlphaFoldDB" id="A0AAV1RRJ8"/>
<reference evidence="1 2" key="1">
    <citation type="submission" date="2024-01" db="EMBL/GenBank/DDBJ databases">
        <authorList>
            <person name="Waweru B."/>
        </authorList>
    </citation>
    <scope>NUCLEOTIDE SEQUENCE [LARGE SCALE GENOMIC DNA]</scope>
</reference>
<keyword evidence="2" id="KW-1185">Reference proteome</keyword>
<evidence type="ECO:0000313" key="2">
    <source>
        <dbReference type="Proteomes" id="UP001314170"/>
    </source>
</evidence>
<dbReference type="EMBL" id="CAWUPB010001111">
    <property type="protein sequence ID" value="CAK7338112.1"/>
    <property type="molecule type" value="Genomic_DNA"/>
</dbReference>
<proteinExistence type="predicted"/>
<gene>
    <name evidence="1" type="ORF">DCAF_LOCUS13154</name>
</gene>
<comment type="caution">
    <text evidence="1">The sequence shown here is derived from an EMBL/GenBank/DDBJ whole genome shotgun (WGS) entry which is preliminary data.</text>
</comment>
<dbReference type="Proteomes" id="UP001314170">
    <property type="component" value="Unassembled WGS sequence"/>
</dbReference>
<protein>
    <submittedName>
        <fullName evidence="1">Uncharacterized protein</fullName>
    </submittedName>
</protein>
<evidence type="ECO:0000313" key="1">
    <source>
        <dbReference type="EMBL" id="CAK7338112.1"/>
    </source>
</evidence>
<sequence>MAPRTSTRSRRTDDSDLCVDNELGFAKDRTISRGEGTMHIHRLTEMNSREYLEQHAATLAEQQLSQEASNANVVQA</sequence>
<organism evidence="1 2">
    <name type="scientific">Dovyalis caffra</name>
    <dbReference type="NCBI Taxonomy" id="77055"/>
    <lineage>
        <taxon>Eukaryota</taxon>
        <taxon>Viridiplantae</taxon>
        <taxon>Streptophyta</taxon>
        <taxon>Embryophyta</taxon>
        <taxon>Tracheophyta</taxon>
        <taxon>Spermatophyta</taxon>
        <taxon>Magnoliopsida</taxon>
        <taxon>eudicotyledons</taxon>
        <taxon>Gunneridae</taxon>
        <taxon>Pentapetalae</taxon>
        <taxon>rosids</taxon>
        <taxon>fabids</taxon>
        <taxon>Malpighiales</taxon>
        <taxon>Salicaceae</taxon>
        <taxon>Flacourtieae</taxon>
        <taxon>Dovyalis</taxon>
    </lineage>
</organism>
<name>A0AAV1RRJ8_9ROSI</name>